<gene>
    <name evidence="3" type="ORF">MSPICULIGERA_LOCUS17225</name>
</gene>
<comment type="similarity">
    <text evidence="1">Belongs to the BCL7 family.</text>
</comment>
<reference evidence="3" key="1">
    <citation type="submission" date="2023-06" db="EMBL/GenBank/DDBJ databases">
        <authorList>
            <person name="Delattre M."/>
        </authorList>
    </citation>
    <scope>NUCLEOTIDE SEQUENCE</scope>
    <source>
        <strain evidence="3">AF72</strain>
    </source>
</reference>
<evidence type="ECO:0000313" key="3">
    <source>
        <dbReference type="EMBL" id="CAJ0578988.1"/>
    </source>
</evidence>
<evidence type="ECO:0000256" key="1">
    <source>
        <dbReference type="ARBA" id="ARBA00010326"/>
    </source>
</evidence>
<dbReference type="EMBL" id="CATQJA010002655">
    <property type="protein sequence ID" value="CAJ0578988.1"/>
    <property type="molecule type" value="Genomic_DNA"/>
</dbReference>
<feature type="compositionally biased region" description="Basic and acidic residues" evidence="2">
    <location>
        <begin position="17"/>
        <end position="27"/>
    </location>
</feature>
<dbReference type="Pfam" id="PF04714">
    <property type="entry name" value="BCL_N"/>
    <property type="match status" value="1"/>
</dbReference>
<feature type="non-terminal residue" evidence="3">
    <location>
        <position position="136"/>
    </location>
</feature>
<feature type="compositionally biased region" description="Polar residues" evidence="2">
    <location>
        <begin position="104"/>
        <end position="119"/>
    </location>
</feature>
<sequence length="136" mass="15818">MDKFDKTYKMHSASRSHRAETRNRTKEDLKRVILSIEKVRKWEKRWVLLRDTSVRIKKWIPIQEEQKPKADGVQDENKAIDNSVKSIDDASRDSIDSSSMDASNPSQRNTAGGETTFPTNDKEQFLTPKLPRTDRK</sequence>
<organism evidence="3 4">
    <name type="scientific">Mesorhabditis spiculigera</name>
    <dbReference type="NCBI Taxonomy" id="96644"/>
    <lineage>
        <taxon>Eukaryota</taxon>
        <taxon>Metazoa</taxon>
        <taxon>Ecdysozoa</taxon>
        <taxon>Nematoda</taxon>
        <taxon>Chromadorea</taxon>
        <taxon>Rhabditida</taxon>
        <taxon>Rhabditina</taxon>
        <taxon>Rhabditomorpha</taxon>
        <taxon>Rhabditoidea</taxon>
        <taxon>Rhabditidae</taxon>
        <taxon>Mesorhabditinae</taxon>
        <taxon>Mesorhabditis</taxon>
    </lineage>
</organism>
<dbReference type="InterPro" id="IPR006804">
    <property type="entry name" value="BCL7"/>
</dbReference>
<dbReference type="PANTHER" id="PTHR12767">
    <property type="entry name" value="BCL7 RELATED"/>
    <property type="match status" value="1"/>
</dbReference>
<evidence type="ECO:0000256" key="2">
    <source>
        <dbReference type="SAM" id="MobiDB-lite"/>
    </source>
</evidence>
<evidence type="ECO:0000313" key="4">
    <source>
        <dbReference type="Proteomes" id="UP001177023"/>
    </source>
</evidence>
<accession>A0AA36G5K6</accession>
<feature type="region of interest" description="Disordered" evidence="2">
    <location>
        <begin position="1"/>
        <end position="27"/>
    </location>
</feature>
<name>A0AA36G5K6_9BILA</name>
<dbReference type="AlphaFoldDB" id="A0AA36G5K6"/>
<comment type="caution">
    <text evidence="3">The sequence shown here is derived from an EMBL/GenBank/DDBJ whole genome shotgun (WGS) entry which is preliminary data.</text>
</comment>
<feature type="compositionally biased region" description="Basic and acidic residues" evidence="2">
    <location>
        <begin position="65"/>
        <end position="79"/>
    </location>
</feature>
<dbReference type="PANTHER" id="PTHR12767:SF9">
    <property type="entry name" value="BCL7-LIKE"/>
    <property type="match status" value="1"/>
</dbReference>
<dbReference type="Proteomes" id="UP001177023">
    <property type="component" value="Unassembled WGS sequence"/>
</dbReference>
<keyword evidence="4" id="KW-1185">Reference proteome</keyword>
<feature type="region of interest" description="Disordered" evidence="2">
    <location>
        <begin position="65"/>
        <end position="136"/>
    </location>
</feature>
<proteinExistence type="inferred from homology"/>
<evidence type="ECO:0008006" key="5">
    <source>
        <dbReference type="Google" id="ProtNLM"/>
    </source>
</evidence>
<protein>
    <recommendedName>
        <fullName evidence="5">BCL7-like protein</fullName>
    </recommendedName>
</protein>
<feature type="compositionally biased region" description="Basic and acidic residues" evidence="2">
    <location>
        <begin position="86"/>
        <end position="95"/>
    </location>
</feature>